<keyword evidence="3" id="KW-1185">Reference proteome</keyword>
<protein>
    <recommendedName>
        <fullName evidence="4">Myb/SANT-like domain-containing protein</fullName>
    </recommendedName>
</protein>
<name>A0A136J2M9_9PEZI</name>
<organism evidence="2 3">
    <name type="scientific">Microdochium bolleyi</name>
    <dbReference type="NCBI Taxonomy" id="196109"/>
    <lineage>
        <taxon>Eukaryota</taxon>
        <taxon>Fungi</taxon>
        <taxon>Dikarya</taxon>
        <taxon>Ascomycota</taxon>
        <taxon>Pezizomycotina</taxon>
        <taxon>Sordariomycetes</taxon>
        <taxon>Xylariomycetidae</taxon>
        <taxon>Xylariales</taxon>
        <taxon>Microdochiaceae</taxon>
        <taxon>Microdochium</taxon>
    </lineage>
</organism>
<reference evidence="3" key="1">
    <citation type="submission" date="2016-02" db="EMBL/GenBank/DDBJ databases">
        <title>Draft genome sequence of Microdochium bolleyi, a fungal endophyte of beachgrass.</title>
        <authorList>
            <consortium name="DOE Joint Genome Institute"/>
            <person name="David A.S."/>
            <person name="May G."/>
            <person name="Haridas S."/>
            <person name="Lim J."/>
            <person name="Wang M."/>
            <person name="Labutti K."/>
            <person name="Lipzen A."/>
            <person name="Barry K."/>
            <person name="Grigoriev I.V."/>
        </authorList>
    </citation>
    <scope>NUCLEOTIDE SEQUENCE [LARGE SCALE GENOMIC DNA]</scope>
    <source>
        <strain evidence="3">J235TASD1</strain>
    </source>
</reference>
<dbReference type="AlphaFoldDB" id="A0A136J2M9"/>
<evidence type="ECO:0000256" key="1">
    <source>
        <dbReference type="SAM" id="MobiDB-lite"/>
    </source>
</evidence>
<evidence type="ECO:0000313" key="2">
    <source>
        <dbReference type="EMBL" id="KXJ91354.1"/>
    </source>
</evidence>
<feature type="compositionally biased region" description="Acidic residues" evidence="1">
    <location>
        <begin position="122"/>
        <end position="136"/>
    </location>
</feature>
<evidence type="ECO:0008006" key="4">
    <source>
        <dbReference type="Google" id="ProtNLM"/>
    </source>
</evidence>
<evidence type="ECO:0000313" key="3">
    <source>
        <dbReference type="Proteomes" id="UP000070501"/>
    </source>
</evidence>
<sequence length="257" mass="26961">MPRACKADGGGGGGFRWDTEQIMKLLVIMMHVQNPGLTISGWDNIEKALRVAFDGKVSLDAAKGQWKSIKKTYLAGGGEKVKDMLGGSASGGGPANAKAGVKGTKTGSGKAGRARGGKPPEDAADDIEPKEDDGGEEMMMGAGGGDSDDDALPTNDSGGDHTRQPKSKDKGKGKNPVNTEQLRVEIDDDDAADDHDHQDNQEEDEDEVEPQVKKKRSASAAGPSDRRATKKARSSGVATKAVPRGDPARDFDAFMTL</sequence>
<dbReference type="InParanoid" id="A0A136J2M9"/>
<feature type="region of interest" description="Disordered" evidence="1">
    <location>
        <begin position="85"/>
        <end position="257"/>
    </location>
</feature>
<accession>A0A136J2M9</accession>
<feature type="compositionally biased region" description="Basic and acidic residues" evidence="1">
    <location>
        <begin position="246"/>
        <end position="257"/>
    </location>
</feature>
<dbReference type="EMBL" id="KQ964250">
    <property type="protein sequence ID" value="KXJ91354.1"/>
    <property type="molecule type" value="Genomic_DNA"/>
</dbReference>
<proteinExistence type="predicted"/>
<gene>
    <name evidence="2" type="ORF">Micbo1qcDRAFT_204604</name>
</gene>
<dbReference type="OrthoDB" id="4773700at2759"/>
<dbReference type="Proteomes" id="UP000070501">
    <property type="component" value="Unassembled WGS sequence"/>
</dbReference>
<feature type="compositionally biased region" description="Basic and acidic residues" evidence="1">
    <location>
        <begin position="158"/>
        <end position="172"/>
    </location>
</feature>